<dbReference type="RefSeq" id="WP_218321854.1">
    <property type="nucleotide sequence ID" value="NZ_JAEEGC010000098.1"/>
</dbReference>
<keyword evidence="6" id="KW-0479">Metal-binding</keyword>
<dbReference type="EC" id="2.3.1.222" evidence="3 10"/>
<keyword evidence="8 10" id="KW-0012">Acyltransferase</keyword>
<dbReference type="Proteomes" id="UP000694308">
    <property type="component" value="Unassembled WGS sequence"/>
</dbReference>
<comment type="similarity">
    <text evidence="2 10">Belongs to the PduL family.</text>
</comment>
<comment type="pathway">
    <text evidence="10">Polyol metabolism; 1,2-propanediol degradation.</text>
</comment>
<dbReference type="Pfam" id="PF06130">
    <property type="entry name" value="PTAC"/>
    <property type="match status" value="1"/>
</dbReference>
<sequence>MVEINESLIKDIVLDIVGKAEIKNREFSIPVGISNRHIHVTQEDLECLFGTGYELTVKNSVKQIGQFAANETVTIAGSKGSFQKVRILGPVRKYSQIEISRTDAFALGIKPPVRNSGELENSETLSVIGPNGMLIFKNRVICAKRHIHMIPKQAEVYGVKDGDLVNVETAGDKGVIFKNVLIRVSDKSALEFHLDTDEANSSELKNNELIRIMSKSR</sequence>
<evidence type="ECO:0000256" key="4">
    <source>
        <dbReference type="ARBA" id="ARBA00020837"/>
    </source>
</evidence>
<dbReference type="EMBL" id="JAEEGC010000098">
    <property type="protein sequence ID" value="MBV7274795.1"/>
    <property type="molecule type" value="Genomic_DNA"/>
</dbReference>
<dbReference type="NCBIfam" id="NF011652">
    <property type="entry name" value="PRK15070.1"/>
    <property type="match status" value="1"/>
</dbReference>
<evidence type="ECO:0000313" key="12">
    <source>
        <dbReference type="Proteomes" id="UP000694308"/>
    </source>
</evidence>
<dbReference type="PANTHER" id="PTHR39453">
    <property type="entry name" value="PHOSPHATE PROPANOYLTRANSFERASE"/>
    <property type="match status" value="1"/>
</dbReference>
<dbReference type="GO" id="GO:0016747">
    <property type="term" value="F:acyltransferase activity, transferring groups other than amino-acyl groups"/>
    <property type="evidence" value="ECO:0007669"/>
    <property type="project" value="InterPro"/>
</dbReference>
<proteinExistence type="inferred from homology"/>
<comment type="catalytic activity">
    <reaction evidence="9 10">
        <text>propanoyl-CoA + phosphate = propanoyl phosphate + CoA</text>
        <dbReference type="Rhea" id="RHEA:28046"/>
        <dbReference type="ChEBI" id="CHEBI:43474"/>
        <dbReference type="ChEBI" id="CHEBI:57287"/>
        <dbReference type="ChEBI" id="CHEBI:57392"/>
        <dbReference type="ChEBI" id="CHEBI:58933"/>
        <dbReference type="EC" id="2.3.1.222"/>
    </reaction>
</comment>
<organism evidence="11 12">
    <name type="scientific">Clostridium thailandense</name>
    <dbReference type="NCBI Taxonomy" id="2794346"/>
    <lineage>
        <taxon>Bacteria</taxon>
        <taxon>Bacillati</taxon>
        <taxon>Bacillota</taxon>
        <taxon>Clostridia</taxon>
        <taxon>Eubacteriales</taxon>
        <taxon>Clostridiaceae</taxon>
        <taxon>Clostridium</taxon>
    </lineage>
</organism>
<evidence type="ECO:0000256" key="6">
    <source>
        <dbReference type="ARBA" id="ARBA00022723"/>
    </source>
</evidence>
<name>A0A949U003_9CLOT</name>
<keyword evidence="7" id="KW-0862">Zinc</keyword>
<evidence type="ECO:0000256" key="9">
    <source>
        <dbReference type="ARBA" id="ARBA00047589"/>
    </source>
</evidence>
<dbReference type="GO" id="GO:0046872">
    <property type="term" value="F:metal ion binding"/>
    <property type="evidence" value="ECO:0007669"/>
    <property type="project" value="UniProtKB-KW"/>
</dbReference>
<evidence type="ECO:0000256" key="5">
    <source>
        <dbReference type="ARBA" id="ARBA00022679"/>
    </source>
</evidence>
<comment type="function">
    <text evidence="10">Involved in 1,2-propanediol (1,2-PD) degradation by catalyzing the conversion of propanoyl-CoA to propanoyl-phosphate.</text>
</comment>
<dbReference type="InterPro" id="IPR008300">
    <property type="entry name" value="PTAC"/>
</dbReference>
<keyword evidence="5 10" id="KW-0808">Transferase</keyword>
<dbReference type="PANTHER" id="PTHR39453:SF1">
    <property type="entry name" value="PHOSPHATE PROPANOYLTRANSFERASE"/>
    <property type="match status" value="1"/>
</dbReference>
<evidence type="ECO:0000256" key="3">
    <source>
        <dbReference type="ARBA" id="ARBA00012206"/>
    </source>
</evidence>
<reference evidence="11" key="1">
    <citation type="submission" date="2020-12" db="EMBL/GenBank/DDBJ databases">
        <title>Clostridium thailandense sp. nov., a novel acetogenic bacterium isolated from peat land soil in Thailand.</title>
        <authorList>
            <person name="Chaikitkaew S."/>
            <person name="Birkeland N.K."/>
        </authorList>
    </citation>
    <scope>NUCLEOTIDE SEQUENCE</scope>
    <source>
        <strain evidence="11">PL3</strain>
    </source>
</reference>
<comment type="cofactor">
    <cofactor evidence="1">
        <name>Zn(2+)</name>
        <dbReference type="ChEBI" id="CHEBI:29105"/>
    </cofactor>
</comment>
<dbReference type="PIRSF" id="PIRSF010130">
    <property type="entry name" value="PduL"/>
    <property type="match status" value="1"/>
</dbReference>
<evidence type="ECO:0000256" key="1">
    <source>
        <dbReference type="ARBA" id="ARBA00001947"/>
    </source>
</evidence>
<evidence type="ECO:0000313" key="11">
    <source>
        <dbReference type="EMBL" id="MBV7274795.1"/>
    </source>
</evidence>
<comment type="caution">
    <text evidence="11">The sequence shown here is derived from an EMBL/GenBank/DDBJ whole genome shotgun (WGS) entry which is preliminary data.</text>
</comment>
<accession>A0A949U003</accession>
<evidence type="ECO:0000256" key="2">
    <source>
        <dbReference type="ARBA" id="ARBA00007342"/>
    </source>
</evidence>
<keyword evidence="12" id="KW-1185">Reference proteome</keyword>
<evidence type="ECO:0000256" key="8">
    <source>
        <dbReference type="ARBA" id="ARBA00023315"/>
    </source>
</evidence>
<protein>
    <recommendedName>
        <fullName evidence="4 10">Phosphate propanoyltransferase</fullName>
        <ecNumber evidence="3 10">2.3.1.222</ecNumber>
    </recommendedName>
</protein>
<evidence type="ECO:0000256" key="10">
    <source>
        <dbReference type="PIRNR" id="PIRNR010130"/>
    </source>
</evidence>
<gene>
    <name evidence="11" type="ORF">I6U48_18015</name>
</gene>
<dbReference type="AlphaFoldDB" id="A0A949U003"/>
<evidence type="ECO:0000256" key="7">
    <source>
        <dbReference type="ARBA" id="ARBA00022833"/>
    </source>
</evidence>